<accession>A0A369QIL6</accession>
<evidence type="ECO:0000313" key="1">
    <source>
        <dbReference type="EMBL" id="RDC64140.1"/>
    </source>
</evidence>
<protein>
    <submittedName>
        <fullName evidence="1">Uncharacterized protein</fullName>
    </submittedName>
</protein>
<gene>
    <name evidence="1" type="ORF">AHMF7616_02751</name>
</gene>
<sequence length="72" mass="8320">MGQEENREYLHEIRQGIITINENLEQIEGLLKELILTGKIDLDNAEIFMHMAAWNRVIGEMQVIKGALSRIK</sequence>
<organism evidence="1 2">
    <name type="scientific">Adhaeribacter pallidiroseus</name>
    <dbReference type="NCBI Taxonomy" id="2072847"/>
    <lineage>
        <taxon>Bacteria</taxon>
        <taxon>Pseudomonadati</taxon>
        <taxon>Bacteroidota</taxon>
        <taxon>Cytophagia</taxon>
        <taxon>Cytophagales</taxon>
        <taxon>Hymenobacteraceae</taxon>
        <taxon>Adhaeribacter</taxon>
    </lineage>
</organism>
<proteinExistence type="predicted"/>
<evidence type="ECO:0000313" key="2">
    <source>
        <dbReference type="Proteomes" id="UP000253919"/>
    </source>
</evidence>
<dbReference type="Proteomes" id="UP000253919">
    <property type="component" value="Unassembled WGS sequence"/>
</dbReference>
<comment type="caution">
    <text evidence="1">The sequence shown here is derived from an EMBL/GenBank/DDBJ whole genome shotgun (WGS) entry which is preliminary data.</text>
</comment>
<dbReference type="EMBL" id="QASA01000001">
    <property type="protein sequence ID" value="RDC64140.1"/>
    <property type="molecule type" value="Genomic_DNA"/>
</dbReference>
<reference evidence="1 2" key="1">
    <citation type="submission" date="2018-04" db="EMBL/GenBank/DDBJ databases">
        <title>Adhaeribacter sp. HMF7616 genome sequencing and assembly.</title>
        <authorList>
            <person name="Kang H."/>
            <person name="Kang J."/>
            <person name="Cha I."/>
            <person name="Kim H."/>
            <person name="Joh K."/>
        </authorList>
    </citation>
    <scope>NUCLEOTIDE SEQUENCE [LARGE SCALE GENOMIC DNA]</scope>
    <source>
        <strain evidence="1 2">HMF7616</strain>
    </source>
</reference>
<keyword evidence="2" id="KW-1185">Reference proteome</keyword>
<dbReference type="AlphaFoldDB" id="A0A369QIL6"/>
<name>A0A369QIL6_9BACT</name>
<dbReference type="RefSeq" id="WP_115373339.1">
    <property type="nucleotide sequence ID" value="NZ_QASA01000001.1"/>
</dbReference>